<dbReference type="GO" id="GO:0003723">
    <property type="term" value="F:RNA binding"/>
    <property type="evidence" value="ECO:0007669"/>
    <property type="project" value="UniProtKB-KW"/>
</dbReference>
<dbReference type="SUPFAM" id="SSF55120">
    <property type="entry name" value="Pseudouridine synthase"/>
    <property type="match status" value="1"/>
</dbReference>
<dbReference type="InterPro" id="IPR000748">
    <property type="entry name" value="PsdUridine_synth_RsuA/RluB/E/F"/>
</dbReference>
<proteinExistence type="inferred from homology"/>
<name>A0A6A8MCV8_9LACO</name>
<feature type="domain" description="RNA-binding S4" evidence="6">
    <location>
        <begin position="2"/>
        <end position="59"/>
    </location>
</feature>
<sequence length="238" mass="26608">MLRLDKYLADMNQGTRSQVKELIKAGQVTVNGQVCRTAKQKIKDQDTVAVNGQEIGYQKFHYFMLHKPKGVLSATEDARQKTVLDLLKPADRYRGLAPVGRLDKDTTGLLLLTNDGQLNHELLAPEFHVAKSYWAKIAGVADENTAAHFQAGISLRDGSQLKPAKLEILKQDFDQDQSEVLVTITEGKYHQVKRMFASQGMKVTELKRLTMGTLTLDASLQPGQYRELTRQELAALGR</sequence>
<dbReference type="PROSITE" id="PS01149">
    <property type="entry name" value="PSI_RSU"/>
    <property type="match status" value="1"/>
</dbReference>
<dbReference type="InterPro" id="IPR020103">
    <property type="entry name" value="PsdUridine_synth_cat_dom_sf"/>
</dbReference>
<evidence type="ECO:0000313" key="7">
    <source>
        <dbReference type="EMBL" id="MST86337.1"/>
    </source>
</evidence>
<dbReference type="PANTHER" id="PTHR47683">
    <property type="entry name" value="PSEUDOURIDINE SYNTHASE FAMILY PROTEIN-RELATED"/>
    <property type="match status" value="1"/>
</dbReference>
<evidence type="ECO:0000256" key="2">
    <source>
        <dbReference type="ARBA" id="ARBA00022884"/>
    </source>
</evidence>
<dbReference type="GO" id="GO:0000455">
    <property type="term" value="P:enzyme-directed rRNA pseudouridine synthesis"/>
    <property type="evidence" value="ECO:0007669"/>
    <property type="project" value="UniProtKB-ARBA"/>
</dbReference>
<evidence type="ECO:0000256" key="3">
    <source>
        <dbReference type="ARBA" id="ARBA00023235"/>
    </source>
</evidence>
<evidence type="ECO:0000256" key="5">
    <source>
        <dbReference type="RuleBase" id="RU003887"/>
    </source>
</evidence>
<dbReference type="CDD" id="cd02553">
    <property type="entry name" value="PseudoU_synth_RsuA"/>
    <property type="match status" value="1"/>
</dbReference>
<dbReference type="Proteomes" id="UP000438120">
    <property type="component" value="Unassembled WGS sequence"/>
</dbReference>
<dbReference type="InterPro" id="IPR042092">
    <property type="entry name" value="PsdUridine_s_RsuA/RluB/E/F_cat"/>
</dbReference>
<dbReference type="Pfam" id="PF00849">
    <property type="entry name" value="PseudoU_synth_2"/>
    <property type="match status" value="1"/>
</dbReference>
<keyword evidence="2 4" id="KW-0694">RNA-binding</keyword>
<gene>
    <name evidence="7" type="ORF">FYJ62_01395</name>
</gene>
<dbReference type="EMBL" id="VUMX01000002">
    <property type="protein sequence ID" value="MST86337.1"/>
    <property type="molecule type" value="Genomic_DNA"/>
</dbReference>
<dbReference type="InterPro" id="IPR002942">
    <property type="entry name" value="S4_RNA-bd"/>
</dbReference>
<dbReference type="InterPro" id="IPR050343">
    <property type="entry name" value="RsuA_PseudoU_synthase"/>
</dbReference>
<dbReference type="PANTHER" id="PTHR47683:SF4">
    <property type="entry name" value="PSEUDOURIDINE SYNTHASE"/>
    <property type="match status" value="1"/>
</dbReference>
<dbReference type="GO" id="GO:0005829">
    <property type="term" value="C:cytosol"/>
    <property type="evidence" value="ECO:0007669"/>
    <property type="project" value="UniProtKB-ARBA"/>
</dbReference>
<dbReference type="GO" id="GO:0120159">
    <property type="term" value="F:rRNA pseudouridine synthase activity"/>
    <property type="evidence" value="ECO:0007669"/>
    <property type="project" value="UniProtKB-ARBA"/>
</dbReference>
<reference evidence="7 8" key="1">
    <citation type="submission" date="2019-08" db="EMBL/GenBank/DDBJ databases">
        <title>In-depth cultivation of the pig gut microbiome towards novel bacterial diversity and tailored functional studies.</title>
        <authorList>
            <person name="Wylensek D."/>
            <person name="Hitch T.C.A."/>
            <person name="Clavel T."/>
        </authorList>
    </citation>
    <scope>NUCLEOTIDE SEQUENCE [LARGE SCALE GENOMIC DNA]</scope>
    <source>
        <strain evidence="7 8">Bifido-178-WT-2B</strain>
    </source>
</reference>
<dbReference type="RefSeq" id="WP_154546997.1">
    <property type="nucleotide sequence ID" value="NZ_VUMX01000002.1"/>
</dbReference>
<dbReference type="InterPro" id="IPR006145">
    <property type="entry name" value="PsdUridine_synth_RsuA/RluA"/>
</dbReference>
<evidence type="ECO:0000256" key="4">
    <source>
        <dbReference type="PROSITE-ProRule" id="PRU00182"/>
    </source>
</evidence>
<evidence type="ECO:0000259" key="6">
    <source>
        <dbReference type="SMART" id="SM00363"/>
    </source>
</evidence>
<dbReference type="SMART" id="SM00363">
    <property type="entry name" value="S4"/>
    <property type="match status" value="1"/>
</dbReference>
<dbReference type="InterPro" id="IPR036986">
    <property type="entry name" value="S4_RNA-bd_sf"/>
</dbReference>
<dbReference type="Gene3D" id="3.30.70.1560">
    <property type="entry name" value="Alpha-L RNA-binding motif"/>
    <property type="match status" value="1"/>
</dbReference>
<dbReference type="NCBIfam" id="TIGR00093">
    <property type="entry name" value="pseudouridine synthase"/>
    <property type="match status" value="1"/>
</dbReference>
<evidence type="ECO:0000313" key="8">
    <source>
        <dbReference type="Proteomes" id="UP000438120"/>
    </source>
</evidence>
<dbReference type="AlphaFoldDB" id="A0A6A8MCV8"/>
<evidence type="ECO:0000256" key="1">
    <source>
        <dbReference type="ARBA" id="ARBA00008348"/>
    </source>
</evidence>
<dbReference type="EC" id="5.4.99.-" evidence="5"/>
<dbReference type="Gene3D" id="3.10.290.10">
    <property type="entry name" value="RNA-binding S4 domain"/>
    <property type="match status" value="1"/>
</dbReference>
<dbReference type="Gene3D" id="3.30.70.580">
    <property type="entry name" value="Pseudouridine synthase I, catalytic domain, N-terminal subdomain"/>
    <property type="match status" value="1"/>
</dbReference>
<keyword evidence="8" id="KW-1185">Reference proteome</keyword>
<organism evidence="7 8">
    <name type="scientific">Lactobacillus porci</name>
    <dbReference type="NCBI Taxonomy" id="2012477"/>
    <lineage>
        <taxon>Bacteria</taxon>
        <taxon>Bacillati</taxon>
        <taxon>Bacillota</taxon>
        <taxon>Bacilli</taxon>
        <taxon>Lactobacillales</taxon>
        <taxon>Lactobacillaceae</taxon>
        <taxon>Lactobacillus</taxon>
    </lineage>
</organism>
<dbReference type="OrthoDB" id="9807213at2"/>
<dbReference type="InterPro" id="IPR020094">
    <property type="entry name" value="TruA/RsuA/RluB/E/F_N"/>
</dbReference>
<dbReference type="CDD" id="cd00165">
    <property type="entry name" value="S4"/>
    <property type="match status" value="1"/>
</dbReference>
<accession>A0A6A8MCV8</accession>
<dbReference type="FunFam" id="3.10.290.10:FF:000003">
    <property type="entry name" value="Pseudouridine synthase"/>
    <property type="match status" value="1"/>
</dbReference>
<protein>
    <recommendedName>
        <fullName evidence="5">Pseudouridine synthase</fullName>
        <ecNumber evidence="5">5.4.99.-</ecNumber>
    </recommendedName>
</protein>
<dbReference type="Pfam" id="PF01479">
    <property type="entry name" value="S4"/>
    <property type="match status" value="1"/>
</dbReference>
<comment type="caution">
    <text evidence="7">The sequence shown here is derived from an EMBL/GenBank/DDBJ whole genome shotgun (WGS) entry which is preliminary data.</text>
</comment>
<dbReference type="FunFam" id="3.30.70.1560:FF:000001">
    <property type="entry name" value="Pseudouridine synthase"/>
    <property type="match status" value="1"/>
</dbReference>
<dbReference type="InterPro" id="IPR018496">
    <property type="entry name" value="PsdUridine_synth_RsuA/RluB_CS"/>
</dbReference>
<keyword evidence="3 5" id="KW-0413">Isomerase</keyword>
<dbReference type="SUPFAM" id="SSF55174">
    <property type="entry name" value="Alpha-L RNA-binding motif"/>
    <property type="match status" value="1"/>
</dbReference>
<comment type="similarity">
    <text evidence="1 5">Belongs to the pseudouridine synthase RsuA family.</text>
</comment>
<dbReference type="PROSITE" id="PS50889">
    <property type="entry name" value="S4"/>
    <property type="match status" value="1"/>
</dbReference>